<evidence type="ECO:0000256" key="4">
    <source>
        <dbReference type="ARBA" id="ARBA00022692"/>
    </source>
</evidence>
<dbReference type="AlphaFoldDB" id="A0A7X1NYC0"/>
<dbReference type="PANTHER" id="PTHR33452:SF1">
    <property type="entry name" value="INNER MEMBRANE PROTEIN YPHA-RELATED"/>
    <property type="match status" value="1"/>
</dbReference>
<keyword evidence="9" id="KW-1185">Reference proteome</keyword>
<keyword evidence="3" id="KW-1003">Cell membrane</keyword>
<dbReference type="Pfam" id="PF07681">
    <property type="entry name" value="DoxX"/>
    <property type="match status" value="1"/>
</dbReference>
<dbReference type="EMBL" id="WBSL01000007">
    <property type="protein sequence ID" value="MPY67604.1"/>
    <property type="molecule type" value="Genomic_DNA"/>
</dbReference>
<evidence type="ECO:0000256" key="7">
    <source>
        <dbReference type="SAM" id="Phobius"/>
    </source>
</evidence>
<keyword evidence="5 7" id="KW-1133">Transmembrane helix</keyword>
<gene>
    <name evidence="8" type="ORF">F8S09_13070</name>
</gene>
<keyword evidence="6 7" id="KW-0472">Membrane</keyword>
<feature type="transmembrane region" description="Helical" evidence="7">
    <location>
        <begin position="58"/>
        <end position="80"/>
    </location>
</feature>
<comment type="subcellular location">
    <subcellularLocation>
        <location evidence="1">Cell membrane</location>
        <topology evidence="1">Multi-pass membrane protein</topology>
    </subcellularLocation>
</comment>
<reference evidence="8 9" key="1">
    <citation type="submission" date="2019-10" db="EMBL/GenBank/DDBJ databases">
        <title>Deinococcus sp. isolated from soil.</title>
        <authorList>
            <person name="Li Y."/>
            <person name="Wang J."/>
        </authorList>
    </citation>
    <scope>NUCLEOTIDE SEQUENCE [LARGE SCALE GENOMIC DNA]</scope>
    <source>
        <strain evidence="8 9">SDU3-2</strain>
    </source>
</reference>
<feature type="transmembrane region" description="Helical" evidence="7">
    <location>
        <begin position="20"/>
        <end position="38"/>
    </location>
</feature>
<feature type="transmembrane region" description="Helical" evidence="7">
    <location>
        <begin position="87"/>
        <end position="107"/>
    </location>
</feature>
<protein>
    <submittedName>
        <fullName evidence="8">DoxX family protein</fullName>
    </submittedName>
</protein>
<evidence type="ECO:0000313" key="9">
    <source>
        <dbReference type="Proteomes" id="UP000484842"/>
    </source>
</evidence>
<comment type="caution">
    <text evidence="8">The sequence shown here is derived from an EMBL/GenBank/DDBJ whole genome shotgun (WGS) entry which is preliminary data.</text>
</comment>
<accession>A0A7X1NYC0</accession>
<evidence type="ECO:0000256" key="1">
    <source>
        <dbReference type="ARBA" id="ARBA00004651"/>
    </source>
</evidence>
<evidence type="ECO:0000256" key="3">
    <source>
        <dbReference type="ARBA" id="ARBA00022475"/>
    </source>
</evidence>
<dbReference type="GO" id="GO:0005886">
    <property type="term" value="C:plasma membrane"/>
    <property type="evidence" value="ECO:0007669"/>
    <property type="project" value="UniProtKB-SubCell"/>
</dbReference>
<proteinExistence type="inferred from homology"/>
<feature type="transmembrane region" description="Helical" evidence="7">
    <location>
        <begin position="113"/>
        <end position="134"/>
    </location>
</feature>
<evidence type="ECO:0000256" key="6">
    <source>
        <dbReference type="ARBA" id="ARBA00023136"/>
    </source>
</evidence>
<evidence type="ECO:0000256" key="2">
    <source>
        <dbReference type="ARBA" id="ARBA00006679"/>
    </source>
</evidence>
<dbReference type="InterPro" id="IPR032808">
    <property type="entry name" value="DoxX"/>
</dbReference>
<name>A0A7X1NYC0_9DEIO</name>
<comment type="similarity">
    <text evidence="2">Belongs to the DoxX family.</text>
</comment>
<keyword evidence="4 7" id="KW-0812">Transmembrane</keyword>
<evidence type="ECO:0000313" key="8">
    <source>
        <dbReference type="EMBL" id="MPY67604.1"/>
    </source>
</evidence>
<dbReference type="RefSeq" id="WP_152871942.1">
    <property type="nucleotide sequence ID" value="NZ_WBSL01000007.1"/>
</dbReference>
<dbReference type="Proteomes" id="UP000484842">
    <property type="component" value="Unassembled WGS sequence"/>
</dbReference>
<sequence>MTTLPSTPTHPKGLDLGLTVLRVLIGVIFVAHGLQKFFEFGLSGTVGAFTQMGAPLPGLTAPLVAGVELLGGAALILGLLTRVTGVLLALDMLGALLLVHLAGGFFAPNGIEFVLALFAASVALAFTGAGRYSLDALITRRA</sequence>
<evidence type="ECO:0000256" key="5">
    <source>
        <dbReference type="ARBA" id="ARBA00022989"/>
    </source>
</evidence>
<organism evidence="8 9">
    <name type="scientific">Deinococcus terrestris</name>
    <dbReference type="NCBI Taxonomy" id="2651870"/>
    <lineage>
        <taxon>Bacteria</taxon>
        <taxon>Thermotogati</taxon>
        <taxon>Deinococcota</taxon>
        <taxon>Deinococci</taxon>
        <taxon>Deinococcales</taxon>
        <taxon>Deinococcaceae</taxon>
        <taxon>Deinococcus</taxon>
    </lineage>
</organism>
<dbReference type="InterPro" id="IPR051907">
    <property type="entry name" value="DoxX-like_oxidoreductase"/>
</dbReference>
<dbReference type="PANTHER" id="PTHR33452">
    <property type="entry name" value="OXIDOREDUCTASE CATD-RELATED"/>
    <property type="match status" value="1"/>
</dbReference>